<keyword evidence="6" id="KW-1185">Reference proteome</keyword>
<name>A0A512J0P2_9HYPH</name>
<gene>
    <name evidence="4" type="ORF">GCM10007888_17370</name>
    <name evidence="3" type="ORF">MOX02_14770</name>
</gene>
<evidence type="ECO:0008006" key="7">
    <source>
        <dbReference type="Google" id="ProtNLM"/>
    </source>
</evidence>
<feature type="region of interest" description="Disordered" evidence="1">
    <location>
        <begin position="31"/>
        <end position="58"/>
    </location>
</feature>
<feature type="transmembrane region" description="Helical" evidence="2">
    <location>
        <begin position="6"/>
        <end position="24"/>
    </location>
</feature>
<dbReference type="AlphaFoldDB" id="A0A512J0P2"/>
<dbReference type="EMBL" id="BJZU01000021">
    <property type="protein sequence ID" value="GEP03439.1"/>
    <property type="molecule type" value="Genomic_DNA"/>
</dbReference>
<protein>
    <recommendedName>
        <fullName evidence="7">Cell division protein ZipA</fullName>
    </recommendedName>
</protein>
<reference evidence="6" key="2">
    <citation type="journal article" date="2019" name="Int. J. Syst. Evol. Microbiol.">
        <title>The Global Catalogue of Microorganisms (GCM) 10K type strain sequencing project: providing services to taxonomists for standard genome sequencing and annotation.</title>
        <authorList>
            <consortium name="The Broad Institute Genomics Platform"/>
            <consortium name="The Broad Institute Genome Sequencing Center for Infectious Disease"/>
            <person name="Wu L."/>
            <person name="Ma J."/>
        </authorList>
    </citation>
    <scope>NUCLEOTIDE SEQUENCE [LARGE SCALE GENOMIC DNA]</scope>
    <source>
        <strain evidence="6">NBRC 107715</strain>
    </source>
</reference>
<keyword evidence="2" id="KW-0472">Membrane</keyword>
<organism evidence="3 5">
    <name type="scientific">Methylobacterium oxalidis</name>
    <dbReference type="NCBI Taxonomy" id="944322"/>
    <lineage>
        <taxon>Bacteria</taxon>
        <taxon>Pseudomonadati</taxon>
        <taxon>Pseudomonadota</taxon>
        <taxon>Alphaproteobacteria</taxon>
        <taxon>Hyphomicrobiales</taxon>
        <taxon>Methylobacteriaceae</taxon>
        <taxon>Methylobacterium</taxon>
    </lineage>
</organism>
<accession>A0A512J0P2</accession>
<evidence type="ECO:0000256" key="1">
    <source>
        <dbReference type="SAM" id="MobiDB-lite"/>
    </source>
</evidence>
<dbReference type="Proteomes" id="UP000321960">
    <property type="component" value="Unassembled WGS sequence"/>
</dbReference>
<reference evidence="4" key="4">
    <citation type="submission" date="2023-01" db="EMBL/GenBank/DDBJ databases">
        <title>Draft genome sequence of Methylobacterium oxalidis strain NBRC 107715.</title>
        <authorList>
            <person name="Sun Q."/>
            <person name="Mori K."/>
        </authorList>
    </citation>
    <scope>NUCLEOTIDE SEQUENCE</scope>
    <source>
        <strain evidence="4">NBRC 107715</strain>
    </source>
</reference>
<sequence>MDNNLLIIVLAVATLALVIGFALWQRARVANAKKDPRRSSFTEQHGGAPRPNRPGTEH</sequence>
<evidence type="ECO:0000313" key="6">
    <source>
        <dbReference type="Proteomes" id="UP001156856"/>
    </source>
</evidence>
<proteinExistence type="predicted"/>
<reference evidence="3 5" key="3">
    <citation type="submission" date="2019-07" db="EMBL/GenBank/DDBJ databases">
        <title>Whole genome shotgun sequence of Methylobacterium oxalidis NBRC 107715.</title>
        <authorList>
            <person name="Hosoyama A."/>
            <person name="Uohara A."/>
            <person name="Ohji S."/>
            <person name="Ichikawa N."/>
        </authorList>
    </citation>
    <scope>NUCLEOTIDE SEQUENCE [LARGE SCALE GENOMIC DNA]</scope>
    <source>
        <strain evidence="3 5">NBRC 107715</strain>
    </source>
</reference>
<evidence type="ECO:0000256" key="2">
    <source>
        <dbReference type="SAM" id="Phobius"/>
    </source>
</evidence>
<evidence type="ECO:0000313" key="3">
    <source>
        <dbReference type="EMBL" id="GEP03439.1"/>
    </source>
</evidence>
<reference evidence="4" key="1">
    <citation type="journal article" date="2014" name="Int. J. Syst. Evol. Microbiol.">
        <title>Complete genome of a new Firmicutes species belonging to the dominant human colonic microbiota ('Ruminococcus bicirculans') reveals two chromosomes and a selective capacity to utilize plant glucans.</title>
        <authorList>
            <consortium name="NISC Comparative Sequencing Program"/>
            <person name="Wegmann U."/>
            <person name="Louis P."/>
            <person name="Goesmann A."/>
            <person name="Henrissat B."/>
            <person name="Duncan S.H."/>
            <person name="Flint H.J."/>
        </authorList>
    </citation>
    <scope>NUCLEOTIDE SEQUENCE</scope>
    <source>
        <strain evidence="4">NBRC 107715</strain>
    </source>
</reference>
<dbReference type="RefSeq" id="WP_170267715.1">
    <property type="nucleotide sequence ID" value="NZ_BJZU01000021.1"/>
</dbReference>
<keyword evidence="2" id="KW-0812">Transmembrane</keyword>
<evidence type="ECO:0000313" key="5">
    <source>
        <dbReference type="Proteomes" id="UP000321960"/>
    </source>
</evidence>
<dbReference type="Proteomes" id="UP001156856">
    <property type="component" value="Unassembled WGS sequence"/>
</dbReference>
<keyword evidence="2" id="KW-1133">Transmembrane helix</keyword>
<comment type="caution">
    <text evidence="3">The sequence shown here is derived from an EMBL/GenBank/DDBJ whole genome shotgun (WGS) entry which is preliminary data.</text>
</comment>
<dbReference type="EMBL" id="BSPK01000021">
    <property type="protein sequence ID" value="GLS63356.1"/>
    <property type="molecule type" value="Genomic_DNA"/>
</dbReference>
<evidence type="ECO:0000313" key="4">
    <source>
        <dbReference type="EMBL" id="GLS63356.1"/>
    </source>
</evidence>